<protein>
    <submittedName>
        <fullName evidence="1">Uncharacterized protein</fullName>
    </submittedName>
</protein>
<evidence type="ECO:0000313" key="1">
    <source>
        <dbReference type="EMBL" id="RPA73326.1"/>
    </source>
</evidence>
<evidence type="ECO:0000313" key="2">
    <source>
        <dbReference type="Proteomes" id="UP000275078"/>
    </source>
</evidence>
<reference evidence="1 2" key="1">
    <citation type="journal article" date="2018" name="Nat. Ecol. Evol.">
        <title>Pezizomycetes genomes reveal the molecular basis of ectomycorrhizal truffle lifestyle.</title>
        <authorList>
            <person name="Murat C."/>
            <person name="Payen T."/>
            <person name="Noel B."/>
            <person name="Kuo A."/>
            <person name="Morin E."/>
            <person name="Chen J."/>
            <person name="Kohler A."/>
            <person name="Krizsan K."/>
            <person name="Balestrini R."/>
            <person name="Da Silva C."/>
            <person name="Montanini B."/>
            <person name="Hainaut M."/>
            <person name="Levati E."/>
            <person name="Barry K.W."/>
            <person name="Belfiori B."/>
            <person name="Cichocki N."/>
            <person name="Clum A."/>
            <person name="Dockter R.B."/>
            <person name="Fauchery L."/>
            <person name="Guy J."/>
            <person name="Iotti M."/>
            <person name="Le Tacon F."/>
            <person name="Lindquist E.A."/>
            <person name="Lipzen A."/>
            <person name="Malagnac F."/>
            <person name="Mello A."/>
            <person name="Molinier V."/>
            <person name="Miyauchi S."/>
            <person name="Poulain J."/>
            <person name="Riccioni C."/>
            <person name="Rubini A."/>
            <person name="Sitrit Y."/>
            <person name="Splivallo R."/>
            <person name="Traeger S."/>
            <person name="Wang M."/>
            <person name="Zifcakova L."/>
            <person name="Wipf D."/>
            <person name="Zambonelli A."/>
            <person name="Paolocci F."/>
            <person name="Nowrousian M."/>
            <person name="Ottonello S."/>
            <person name="Baldrian P."/>
            <person name="Spatafora J.W."/>
            <person name="Henrissat B."/>
            <person name="Nagy L.G."/>
            <person name="Aury J.M."/>
            <person name="Wincker P."/>
            <person name="Grigoriev I.V."/>
            <person name="Bonfante P."/>
            <person name="Martin F.M."/>
        </authorList>
    </citation>
    <scope>NUCLEOTIDE SEQUENCE [LARGE SCALE GENOMIC DNA]</scope>
    <source>
        <strain evidence="1 2">RN42</strain>
    </source>
</reference>
<dbReference type="Proteomes" id="UP000275078">
    <property type="component" value="Unassembled WGS sequence"/>
</dbReference>
<accession>A0A3N4HKA1</accession>
<dbReference type="EMBL" id="ML119825">
    <property type="protein sequence ID" value="RPA73326.1"/>
    <property type="molecule type" value="Genomic_DNA"/>
</dbReference>
<organism evidence="1 2">
    <name type="scientific">Ascobolus immersus RN42</name>
    <dbReference type="NCBI Taxonomy" id="1160509"/>
    <lineage>
        <taxon>Eukaryota</taxon>
        <taxon>Fungi</taxon>
        <taxon>Dikarya</taxon>
        <taxon>Ascomycota</taxon>
        <taxon>Pezizomycotina</taxon>
        <taxon>Pezizomycetes</taxon>
        <taxon>Pezizales</taxon>
        <taxon>Ascobolaceae</taxon>
        <taxon>Ascobolus</taxon>
    </lineage>
</organism>
<gene>
    <name evidence="1" type="ORF">BJ508DRAFT_52995</name>
</gene>
<keyword evidence="2" id="KW-1185">Reference proteome</keyword>
<name>A0A3N4HKA1_ASCIM</name>
<sequence>MPHFSSTASRGLLNDFSTLRHICYVRPAASELVPSAPTLSAITGSAFGCNPPVHRCIIASKDRLAFQSVQYIHSTCSTFISFASDHGDVFPQPSINNEHHTQHVTFPLDLPSTMNITPNMYLSTSLLMTAAYPYITASTSQCYPIFRTFNISVGLSLII</sequence>
<proteinExistence type="predicted"/>
<dbReference type="AlphaFoldDB" id="A0A3N4HKA1"/>